<dbReference type="AlphaFoldDB" id="A0A401YZN8"/>
<feature type="domain" description="DUF397" evidence="1">
    <location>
        <begin position="5"/>
        <end position="57"/>
    </location>
</feature>
<protein>
    <submittedName>
        <fullName evidence="2">Toxin</fullName>
    </submittedName>
</protein>
<comment type="caution">
    <text evidence="2">The sequence shown here is derived from an EMBL/GenBank/DDBJ whole genome shotgun (WGS) entry which is preliminary data.</text>
</comment>
<organism evidence="2 3">
    <name type="scientific">Embleya hyalina</name>
    <dbReference type="NCBI Taxonomy" id="516124"/>
    <lineage>
        <taxon>Bacteria</taxon>
        <taxon>Bacillati</taxon>
        <taxon>Actinomycetota</taxon>
        <taxon>Actinomycetes</taxon>
        <taxon>Kitasatosporales</taxon>
        <taxon>Streptomycetaceae</taxon>
        <taxon>Embleya</taxon>
    </lineage>
</organism>
<gene>
    <name evidence="2" type="ORF">EHYA_07828</name>
</gene>
<dbReference type="Pfam" id="PF04149">
    <property type="entry name" value="DUF397"/>
    <property type="match status" value="1"/>
</dbReference>
<evidence type="ECO:0000313" key="3">
    <source>
        <dbReference type="Proteomes" id="UP000286931"/>
    </source>
</evidence>
<name>A0A401YZN8_9ACTN</name>
<evidence type="ECO:0000259" key="1">
    <source>
        <dbReference type="Pfam" id="PF04149"/>
    </source>
</evidence>
<dbReference type="InterPro" id="IPR007278">
    <property type="entry name" value="DUF397"/>
</dbReference>
<accession>A0A401YZN8</accession>
<keyword evidence="3" id="KW-1185">Reference proteome</keyword>
<sequence length="63" mass="7051">MATSEWFKSSYSIPDNDCLEGARILDDAISIRDSKAPAHGTFLFREATWTPFLTALKNKRSAT</sequence>
<dbReference type="RefSeq" id="WP_126641849.1">
    <property type="nucleotide sequence ID" value="NZ_BIFH01000037.1"/>
</dbReference>
<proteinExistence type="predicted"/>
<dbReference type="EMBL" id="BIFH01000037">
    <property type="protein sequence ID" value="GCE00103.1"/>
    <property type="molecule type" value="Genomic_DNA"/>
</dbReference>
<evidence type="ECO:0000313" key="2">
    <source>
        <dbReference type="EMBL" id="GCE00103.1"/>
    </source>
</evidence>
<dbReference type="OrthoDB" id="4315616at2"/>
<dbReference type="Proteomes" id="UP000286931">
    <property type="component" value="Unassembled WGS sequence"/>
</dbReference>
<reference evidence="2 3" key="1">
    <citation type="submission" date="2018-12" db="EMBL/GenBank/DDBJ databases">
        <title>Draft genome sequence of Embleya hyalina NBRC 13850T.</title>
        <authorList>
            <person name="Komaki H."/>
            <person name="Hosoyama A."/>
            <person name="Kimura A."/>
            <person name="Ichikawa N."/>
            <person name="Tamura T."/>
        </authorList>
    </citation>
    <scope>NUCLEOTIDE SEQUENCE [LARGE SCALE GENOMIC DNA]</scope>
    <source>
        <strain evidence="2 3">NBRC 13850</strain>
    </source>
</reference>